<gene>
    <name evidence="1" type="ORF">AF72_12175</name>
</gene>
<sequence length="60" mass="6454">MLAMIEAASGHIAMCFIPQTVARCFDVSFEHGAMPPATMDRTACTPAHDGQPLNPNHLQC</sequence>
<evidence type="ECO:0000313" key="1">
    <source>
        <dbReference type="EMBL" id="EWS77174.1"/>
    </source>
</evidence>
<dbReference type="AlphaFoldDB" id="Z9JG68"/>
<dbReference type="Proteomes" id="UP000020406">
    <property type="component" value="Unassembled WGS sequence"/>
</dbReference>
<accession>Z9JG68</accession>
<dbReference type="PATRIC" id="fig|1444770.3.peg.2870"/>
<name>Z9JG68_9GAMM</name>
<protein>
    <submittedName>
        <fullName evidence="1">Uncharacterized protein</fullName>
    </submittedName>
</protein>
<dbReference type="KEGG" id="xtw:AB672_03990"/>
<organism evidence="1 2">
    <name type="scientific">Xylella taiwanensis</name>
    <dbReference type="NCBI Taxonomy" id="1444770"/>
    <lineage>
        <taxon>Bacteria</taxon>
        <taxon>Pseudomonadati</taxon>
        <taxon>Pseudomonadota</taxon>
        <taxon>Gammaproteobacteria</taxon>
        <taxon>Lysobacterales</taxon>
        <taxon>Lysobacteraceae</taxon>
        <taxon>Xylella</taxon>
    </lineage>
</organism>
<reference evidence="1 2" key="1">
    <citation type="journal article" date="2014" name="Genome Announc.">
        <title>Draft Genome Sequence of Xylella fastidiosa Pear Leaf Scorch Strain in Taiwan.</title>
        <authorList>
            <person name="Su C.C."/>
            <person name="Deng W.L."/>
            <person name="Jan F.J."/>
            <person name="Chang C.J."/>
            <person name="Huang H."/>
            <person name="Chen J."/>
        </authorList>
    </citation>
    <scope>NUCLEOTIDE SEQUENCE [LARGE SCALE GENOMIC DNA]</scope>
    <source>
        <strain evidence="1 2">PLS229</strain>
    </source>
</reference>
<evidence type="ECO:0000313" key="2">
    <source>
        <dbReference type="Proteomes" id="UP000020406"/>
    </source>
</evidence>
<comment type="caution">
    <text evidence="1">The sequence shown here is derived from an EMBL/GenBank/DDBJ whole genome shotgun (WGS) entry which is preliminary data.</text>
</comment>
<dbReference type="EMBL" id="JDSQ01000028">
    <property type="protein sequence ID" value="EWS77174.1"/>
    <property type="molecule type" value="Genomic_DNA"/>
</dbReference>
<proteinExistence type="predicted"/>